<organism evidence="2 3">
    <name type="scientific">Candidatus Accumulibacter cognatus</name>
    <dbReference type="NCBI Taxonomy" id="2954383"/>
    <lineage>
        <taxon>Bacteria</taxon>
        <taxon>Pseudomonadati</taxon>
        <taxon>Pseudomonadota</taxon>
        <taxon>Betaproteobacteria</taxon>
        <taxon>Candidatus Accumulibacter</taxon>
    </lineage>
</organism>
<proteinExistence type="predicted"/>
<protein>
    <recommendedName>
        <fullName evidence="4">Transposase</fullName>
    </recommendedName>
</protein>
<dbReference type="KEGG" id="acog:HWD57_20400"/>
<dbReference type="Pfam" id="PF07592">
    <property type="entry name" value="DDE_Tnp_ISAZ013"/>
    <property type="match status" value="1"/>
</dbReference>
<dbReference type="AlphaFoldDB" id="A0A7D5SWG9"/>
<reference evidence="2 3" key="1">
    <citation type="journal article" date="2019" name="Microbiome">
        <title>Annotated bacterial chromosomes from frame-shift-corrected long-read metagenomic data.</title>
        <authorList>
            <person name="Arumugam K."/>
            <person name="Bagci C."/>
            <person name="Bessarab I."/>
            <person name="Beier S."/>
            <person name="Buchfink B."/>
            <person name="Gorska A."/>
            <person name="Qiu G."/>
            <person name="Huson D.H."/>
            <person name="Williams R.B.H."/>
        </authorList>
    </citation>
    <scope>NUCLEOTIDE SEQUENCE [LARGE SCALE GENOMIC DNA]</scope>
    <source>
        <strain evidence="2">SSA1</strain>
    </source>
</reference>
<dbReference type="Proteomes" id="UP000509684">
    <property type="component" value="Chromosome"/>
</dbReference>
<evidence type="ECO:0000256" key="1">
    <source>
        <dbReference type="SAM" id="MobiDB-lite"/>
    </source>
</evidence>
<accession>A0A7D5SWG9</accession>
<sequence length="92" mass="10337">MGTSTPRRRERAGHPTFRTPLSYTRRTAAEARKPLQGLGFAEEVLPSPSTMAEVLNRNGYRLRPVLKAKPPKKFQKPMPSSPTAMKRTCLMV</sequence>
<feature type="region of interest" description="Disordered" evidence="1">
    <location>
        <begin position="70"/>
        <end position="92"/>
    </location>
</feature>
<name>A0A7D5SWG9_9PROT</name>
<dbReference type="EMBL" id="CP058708">
    <property type="protein sequence ID" value="QLH52661.1"/>
    <property type="molecule type" value="Genomic_DNA"/>
</dbReference>
<evidence type="ECO:0008006" key="4">
    <source>
        <dbReference type="Google" id="ProtNLM"/>
    </source>
</evidence>
<evidence type="ECO:0000313" key="2">
    <source>
        <dbReference type="EMBL" id="QLH52661.1"/>
    </source>
</evidence>
<gene>
    <name evidence="2" type="ORF">HWD57_20400</name>
</gene>
<evidence type="ECO:0000313" key="3">
    <source>
        <dbReference type="Proteomes" id="UP000509684"/>
    </source>
</evidence>
<dbReference type="InterPro" id="IPR011518">
    <property type="entry name" value="Transposase_36"/>
</dbReference>